<comment type="caution">
    <text evidence="2">The sequence shown here is derived from an EMBL/GenBank/DDBJ whole genome shotgun (WGS) entry which is preliminary data.</text>
</comment>
<evidence type="ECO:0000256" key="1">
    <source>
        <dbReference type="SAM" id="Phobius"/>
    </source>
</evidence>
<dbReference type="Proteomes" id="UP000019063">
    <property type="component" value="Unassembled WGS sequence"/>
</dbReference>
<protein>
    <submittedName>
        <fullName evidence="2">Uncharacterized protein</fullName>
    </submittedName>
</protein>
<keyword evidence="1" id="KW-0812">Transmembrane</keyword>
<proteinExistence type="predicted"/>
<feature type="transmembrane region" description="Helical" evidence="1">
    <location>
        <begin position="45"/>
        <end position="63"/>
    </location>
</feature>
<dbReference type="EMBL" id="AQQW01000002">
    <property type="protein sequence ID" value="ETW13871.1"/>
    <property type="molecule type" value="Genomic_DNA"/>
</dbReference>
<keyword evidence="1" id="KW-0472">Membrane</keyword>
<feature type="transmembrane region" description="Helical" evidence="1">
    <location>
        <begin position="12"/>
        <end position="33"/>
    </location>
</feature>
<dbReference type="AlphaFoldDB" id="W4HP47"/>
<evidence type="ECO:0000313" key="2">
    <source>
        <dbReference type="EMBL" id="ETW13871.1"/>
    </source>
</evidence>
<name>W4HP47_9RHOB</name>
<feature type="transmembrane region" description="Helical" evidence="1">
    <location>
        <begin position="70"/>
        <end position="94"/>
    </location>
</feature>
<sequence length="140" mass="14439">MNLNHRRPARQTADAFGAPVAVAVLSLVAFLALGRGGEGRPPEDILAGLLLVAAALSCRSAPLPNRAARIALALVMGLGLWMMLSGAVLAAAWVEPAGTLIAGGLDRLGGVLPEQYWTATGWGLLSLVSLPLTPRPERSA</sequence>
<organism evidence="2 3">
    <name type="scientific">Roseivivax marinus</name>
    <dbReference type="NCBI Taxonomy" id="1379903"/>
    <lineage>
        <taxon>Bacteria</taxon>
        <taxon>Pseudomonadati</taxon>
        <taxon>Pseudomonadota</taxon>
        <taxon>Alphaproteobacteria</taxon>
        <taxon>Rhodobacterales</taxon>
        <taxon>Roseobacteraceae</taxon>
        <taxon>Roseivivax</taxon>
    </lineage>
</organism>
<gene>
    <name evidence="2" type="ORF">ATO8_03236</name>
</gene>
<dbReference type="STRING" id="1379903.ATO8_03236"/>
<keyword evidence="3" id="KW-1185">Reference proteome</keyword>
<accession>W4HP47</accession>
<evidence type="ECO:0000313" key="3">
    <source>
        <dbReference type="Proteomes" id="UP000019063"/>
    </source>
</evidence>
<dbReference type="RefSeq" id="WP_043842049.1">
    <property type="nucleotide sequence ID" value="NZ_AQQW01000002.1"/>
</dbReference>
<dbReference type="OrthoDB" id="10017465at2"/>
<reference evidence="2 3" key="1">
    <citation type="journal article" date="2014" name="Antonie Van Leeuwenhoek">
        <title>Roseivivax atlanticus sp. nov., isolated from surface seawater of the Atlantic Ocean.</title>
        <authorList>
            <person name="Li G."/>
            <person name="Lai Q."/>
            <person name="Liu X."/>
            <person name="Sun F."/>
            <person name="Shao Z."/>
        </authorList>
    </citation>
    <scope>NUCLEOTIDE SEQUENCE [LARGE SCALE GENOMIC DNA]</scope>
    <source>
        <strain evidence="2 3">22II-s10s</strain>
    </source>
</reference>
<keyword evidence="1" id="KW-1133">Transmembrane helix</keyword>